<keyword evidence="2" id="KW-1185">Reference proteome</keyword>
<dbReference type="AlphaFoldDB" id="A0AAD5TED0"/>
<comment type="caution">
    <text evidence="1">The sequence shown here is derived from an EMBL/GenBank/DDBJ whole genome shotgun (WGS) entry which is preliminary data.</text>
</comment>
<reference evidence="1" key="1">
    <citation type="submission" date="2020-05" db="EMBL/GenBank/DDBJ databases">
        <title>Phylogenomic resolution of chytrid fungi.</title>
        <authorList>
            <person name="Stajich J.E."/>
            <person name="Amses K."/>
            <person name="Simmons R."/>
            <person name="Seto K."/>
            <person name="Myers J."/>
            <person name="Bonds A."/>
            <person name="Quandt C.A."/>
            <person name="Barry K."/>
            <person name="Liu P."/>
            <person name="Grigoriev I."/>
            <person name="Longcore J.E."/>
            <person name="James T.Y."/>
        </authorList>
    </citation>
    <scope>NUCLEOTIDE SEQUENCE</scope>
    <source>
        <strain evidence="1">JEL0379</strain>
    </source>
</reference>
<gene>
    <name evidence="1" type="ORF">HDU87_008671</name>
</gene>
<evidence type="ECO:0000313" key="2">
    <source>
        <dbReference type="Proteomes" id="UP001212152"/>
    </source>
</evidence>
<name>A0AAD5TED0_9FUNG</name>
<sequence>MSLKLTAVFETAVALTPSSSLAIFETAVALTALLTTLWPSSSLESRILTAILWVMGIFMYYIGKSEFELGIPNGTLPPRVHIAADFYLDTEEGQEYWPWEEYNAFWDQLETLPIYDQLWWTTLMTVDVSTKDALLSINPRNEETCRDALYELRAKNIGFRTKPAREWSAM</sequence>
<dbReference type="EMBL" id="JADGJQ010000091">
    <property type="protein sequence ID" value="KAJ3170905.1"/>
    <property type="molecule type" value="Genomic_DNA"/>
</dbReference>
<accession>A0AAD5TED0</accession>
<protein>
    <submittedName>
        <fullName evidence="1">Uncharacterized protein</fullName>
    </submittedName>
</protein>
<proteinExistence type="predicted"/>
<dbReference type="Proteomes" id="UP001212152">
    <property type="component" value="Unassembled WGS sequence"/>
</dbReference>
<organism evidence="1 2">
    <name type="scientific">Geranomyces variabilis</name>
    <dbReference type="NCBI Taxonomy" id="109894"/>
    <lineage>
        <taxon>Eukaryota</taxon>
        <taxon>Fungi</taxon>
        <taxon>Fungi incertae sedis</taxon>
        <taxon>Chytridiomycota</taxon>
        <taxon>Chytridiomycota incertae sedis</taxon>
        <taxon>Chytridiomycetes</taxon>
        <taxon>Spizellomycetales</taxon>
        <taxon>Powellomycetaceae</taxon>
        <taxon>Geranomyces</taxon>
    </lineage>
</organism>
<evidence type="ECO:0000313" key="1">
    <source>
        <dbReference type="EMBL" id="KAJ3170905.1"/>
    </source>
</evidence>